<dbReference type="Proteomes" id="UP000326396">
    <property type="component" value="Unassembled WGS sequence"/>
</dbReference>
<protein>
    <recommendedName>
        <fullName evidence="4">Non-specific lipid-transfer protein</fullName>
    </recommendedName>
</protein>
<dbReference type="PANTHER" id="PTHR46741">
    <property type="entry name" value="OS09G0413600 PROTEIN"/>
    <property type="match status" value="1"/>
</dbReference>
<name>A0A5N6LAU4_9ASTR</name>
<dbReference type="EMBL" id="SZYD01002007">
    <property type="protein sequence ID" value="KAD0053223.1"/>
    <property type="molecule type" value="Genomic_DNA"/>
</dbReference>
<dbReference type="InterPro" id="IPR000528">
    <property type="entry name" value="Plant_nsLTP"/>
</dbReference>
<dbReference type="Pfam" id="PF07891">
    <property type="entry name" value="DUF1666"/>
    <property type="match status" value="1"/>
</dbReference>
<dbReference type="CDD" id="cd01960">
    <property type="entry name" value="nsLTP1"/>
    <property type="match status" value="1"/>
</dbReference>
<evidence type="ECO:0000256" key="4">
    <source>
        <dbReference type="RuleBase" id="RU000628"/>
    </source>
</evidence>
<dbReference type="PANTHER" id="PTHR46741:SF2">
    <property type="entry name" value="RIBOSOMAL PROTEIN L34AE"/>
    <property type="match status" value="1"/>
</dbReference>
<keyword evidence="3 4" id="KW-0446">Lipid-binding</keyword>
<evidence type="ECO:0000256" key="3">
    <source>
        <dbReference type="ARBA" id="ARBA00023121"/>
    </source>
</evidence>
<dbReference type="Gene3D" id="1.10.110.10">
    <property type="entry name" value="Plant lipid-transfer and hydrophobic proteins"/>
    <property type="match status" value="1"/>
</dbReference>
<comment type="caution">
    <text evidence="7">The sequence shown here is derived from an EMBL/GenBank/DDBJ whole genome shotgun (WGS) entry which is preliminary data.</text>
</comment>
<evidence type="ECO:0000256" key="1">
    <source>
        <dbReference type="ARBA" id="ARBA00009748"/>
    </source>
</evidence>
<dbReference type="AlphaFoldDB" id="A0A5N6LAU4"/>
<evidence type="ECO:0000256" key="5">
    <source>
        <dbReference type="SAM" id="MobiDB-lite"/>
    </source>
</evidence>
<gene>
    <name evidence="7" type="ORF">E3N88_44866</name>
</gene>
<feature type="domain" description="Bifunctional inhibitor/plant lipid transfer protein/seed storage helical" evidence="6">
    <location>
        <begin position="605"/>
        <end position="686"/>
    </location>
</feature>
<sequence length="762" mass="87157">MEEKQDLLKIVSKQNHGVDEEEYENEAPEFSFTFKFPTFEEFSKTLNSNGEFVSHDDDPREDDFENQESVLEQMTLKCFNLKNVVDVEENKEIYTFSEAKLQNKHNLSVCSSSHSNRDSIDTNDVHSPMSDFNVHPEDVFLPDENKVEEKGKIDAFSEEKLQKVHDESVYSSPDSDIFSICINDLHSPTFDLHLEDGFLSDEYIELDFCIKDETEQNNETQSDFLFENDFGTKSATGNEKKLSNDATKLEPLLEHQELIEQLKKEIKKAKIIRLPTILEESESSPKIMDGLKPLKIEEVYQKGGGKMGQIYKFYKSYKERMRKFDIFSCQKMYAIGFLQLKYPFESSSCSISSIPEITTLFTQSFTTSKGEKHENDPTMNFIQELQSDLEIVYVGQMCMSWEILHCQYEKALDIRKSDHRGLRKFNNIAGEFQQFQVLMQRFIEDEPFQAPRIQNYVKTRFVFRNLLQVPVIRDDHLKSNKASEYVHDITSEGLVEILEESIRIFWRFVHADKYKRRTPIEFQSPEDLQLFMDLQKDLHKKERKLKEALRSENSILKKLRSCKEDETEDQMLYFFCQGSGSVTVAMLAMMVMALVVVQPTEAISCSELANMLSPCVGYLTSGGSPSANCCNGVKRVQGAIQTQADRRTACNCAKNAAGKQQVRADAASNLPGKCGVTTTIPIGPNIDLFLEELRTDELADGHVTEDQGTGDTSVVELAAIHQEHKWEVNFGGLIWILVVQLYQESWLVVDCSTRLPSGVAVA</sequence>
<evidence type="ECO:0000313" key="7">
    <source>
        <dbReference type="EMBL" id="KAD0053223.1"/>
    </source>
</evidence>
<proteinExistence type="inferred from homology"/>
<dbReference type="GO" id="GO:0006869">
    <property type="term" value="P:lipid transport"/>
    <property type="evidence" value="ECO:0007669"/>
    <property type="project" value="InterPro"/>
</dbReference>
<feature type="region of interest" description="Disordered" evidence="5">
    <location>
        <begin position="1"/>
        <end position="26"/>
    </location>
</feature>
<evidence type="ECO:0000313" key="8">
    <source>
        <dbReference type="Proteomes" id="UP000326396"/>
    </source>
</evidence>
<reference evidence="7 8" key="1">
    <citation type="submission" date="2019-05" db="EMBL/GenBank/DDBJ databases">
        <title>Mikania micrantha, genome provides insights into the molecular mechanism of rapid growth.</title>
        <authorList>
            <person name="Liu B."/>
        </authorList>
    </citation>
    <scope>NUCLEOTIDE SEQUENCE [LARGE SCALE GENOMIC DNA]</scope>
    <source>
        <strain evidence="7">NLD-2019</strain>
        <tissue evidence="7">Leaf</tissue>
    </source>
</reference>
<organism evidence="7 8">
    <name type="scientific">Mikania micrantha</name>
    <name type="common">bitter vine</name>
    <dbReference type="NCBI Taxonomy" id="192012"/>
    <lineage>
        <taxon>Eukaryota</taxon>
        <taxon>Viridiplantae</taxon>
        <taxon>Streptophyta</taxon>
        <taxon>Embryophyta</taxon>
        <taxon>Tracheophyta</taxon>
        <taxon>Spermatophyta</taxon>
        <taxon>Magnoliopsida</taxon>
        <taxon>eudicotyledons</taxon>
        <taxon>Gunneridae</taxon>
        <taxon>Pentapetalae</taxon>
        <taxon>asterids</taxon>
        <taxon>campanulids</taxon>
        <taxon>Asterales</taxon>
        <taxon>Asteraceae</taxon>
        <taxon>Asteroideae</taxon>
        <taxon>Heliantheae alliance</taxon>
        <taxon>Eupatorieae</taxon>
        <taxon>Mikania</taxon>
    </lineage>
</organism>
<dbReference type="PRINTS" id="PR00382">
    <property type="entry name" value="LIPIDTRNSFER"/>
</dbReference>
<comment type="similarity">
    <text evidence="1 4">Belongs to the plant LTP family.</text>
</comment>
<dbReference type="GO" id="GO:0008289">
    <property type="term" value="F:lipid binding"/>
    <property type="evidence" value="ECO:0007669"/>
    <property type="project" value="UniProtKB-KW"/>
</dbReference>
<dbReference type="InterPro" id="IPR016140">
    <property type="entry name" value="Bifunc_inhib/LTP/seed_store"/>
</dbReference>
<dbReference type="Pfam" id="PF00234">
    <property type="entry name" value="Tryp_alpha_amyl"/>
    <property type="match status" value="1"/>
</dbReference>
<dbReference type="SUPFAM" id="SSF47699">
    <property type="entry name" value="Bifunctional inhibitor/lipid-transfer protein/seed storage 2S albumin"/>
    <property type="match status" value="1"/>
</dbReference>
<keyword evidence="8" id="KW-1185">Reference proteome</keyword>
<dbReference type="OrthoDB" id="772197at2759"/>
<comment type="function">
    <text evidence="4">Plant non-specific lipid-transfer proteins transfer phospholipids as well as galactolipids across membranes. May play a role in wax or cutin deposition in the cell walls of expanding epidermal cells and certain secretory tissues.</text>
</comment>
<dbReference type="SMART" id="SM00499">
    <property type="entry name" value="AAI"/>
    <property type="match status" value="1"/>
</dbReference>
<evidence type="ECO:0000256" key="2">
    <source>
        <dbReference type="ARBA" id="ARBA00022448"/>
    </source>
</evidence>
<dbReference type="InterPro" id="IPR012870">
    <property type="entry name" value="DUF1666"/>
</dbReference>
<accession>A0A5N6LAU4</accession>
<evidence type="ECO:0000259" key="6">
    <source>
        <dbReference type="SMART" id="SM00499"/>
    </source>
</evidence>
<dbReference type="InterPro" id="IPR036312">
    <property type="entry name" value="Bifun_inhib/LTP/seed_sf"/>
</dbReference>
<keyword evidence="2 4" id="KW-0813">Transport</keyword>